<keyword evidence="3" id="KW-1185">Reference proteome</keyword>
<reference evidence="2 3" key="1">
    <citation type="submission" date="2023-10" db="EMBL/GenBank/DDBJ databases">
        <title>Development of a sustainable strategy for remediation of hydrocarbon-contaminated territories based on the waste exchange concept.</title>
        <authorList>
            <person name="Krivoruchko A."/>
        </authorList>
    </citation>
    <scope>NUCLEOTIDE SEQUENCE [LARGE SCALE GENOMIC DNA]</scope>
    <source>
        <strain evidence="2 3">IEGM 1323</strain>
    </source>
</reference>
<evidence type="ECO:0000313" key="3">
    <source>
        <dbReference type="Proteomes" id="UP001185755"/>
    </source>
</evidence>
<evidence type="ECO:0000259" key="1">
    <source>
        <dbReference type="Pfam" id="PF21962"/>
    </source>
</evidence>
<comment type="caution">
    <text evidence="2">The sequence shown here is derived from an EMBL/GenBank/DDBJ whole genome shotgun (WGS) entry which is preliminary data.</text>
</comment>
<accession>A0ABU4BGA5</accession>
<evidence type="ECO:0000313" key="2">
    <source>
        <dbReference type="EMBL" id="MDV6263245.1"/>
    </source>
</evidence>
<proteinExistence type="predicted"/>
<dbReference type="RefSeq" id="WP_317565462.1">
    <property type="nucleotide sequence ID" value="NZ_JAWLJX010000006.1"/>
</dbReference>
<dbReference type="Pfam" id="PF21962">
    <property type="entry name" value="DUF6924"/>
    <property type="match status" value="1"/>
</dbReference>
<gene>
    <name evidence="2" type="ORF">R3P96_18075</name>
</gene>
<feature type="domain" description="DUF6924" evidence="1">
    <location>
        <begin position="9"/>
        <end position="140"/>
    </location>
</feature>
<dbReference type="InterPro" id="IPR053832">
    <property type="entry name" value="DUF6924"/>
</dbReference>
<name>A0ABU4BGA5_9NOCA</name>
<dbReference type="EMBL" id="JAWLJX010000006">
    <property type="protein sequence ID" value="MDV6263245.1"/>
    <property type="molecule type" value="Genomic_DNA"/>
</dbReference>
<sequence>MPTLPEGQSLLIRTHFGDAKAWELVAREAQAMHTQAGGIEAQSILTVVDNPEFVDLSVADLVGSIDSPLPDYFFVVDRHACDDAEHPILVVAPKRDPSDAGAPFRVVPRLLATIESNLAVANLSFEELRDDSDSDGVYRGAPSTNVTEREISNETLLDAAYAADDSPTVMQLRVDLSLNSATTVWTALVRDDLVDSYNAIVSQPYRLELIVGYEDALEVLSQGGSGLAIHVPAPRSYWSIFLDPDDVSLRAAMKVFYPQQANPRRRRAANS</sequence>
<dbReference type="Proteomes" id="UP001185755">
    <property type="component" value="Unassembled WGS sequence"/>
</dbReference>
<organism evidence="2 3">
    <name type="scientific">Rhodococcoides yunnanense</name>
    <dbReference type="NCBI Taxonomy" id="278209"/>
    <lineage>
        <taxon>Bacteria</taxon>
        <taxon>Bacillati</taxon>
        <taxon>Actinomycetota</taxon>
        <taxon>Actinomycetes</taxon>
        <taxon>Mycobacteriales</taxon>
        <taxon>Nocardiaceae</taxon>
        <taxon>Rhodococcoides</taxon>
    </lineage>
</organism>
<protein>
    <recommendedName>
        <fullName evidence="1">DUF6924 domain-containing protein</fullName>
    </recommendedName>
</protein>